<keyword evidence="12" id="KW-1185">Reference proteome</keyword>
<evidence type="ECO:0000256" key="4">
    <source>
        <dbReference type="ARBA" id="ARBA00022771"/>
    </source>
</evidence>
<name>A0AAV2BS64_9ARAC</name>
<dbReference type="AlphaFoldDB" id="A0AAV2BS64"/>
<feature type="domain" description="C2H2-type" evidence="10">
    <location>
        <begin position="194"/>
        <end position="221"/>
    </location>
</feature>
<dbReference type="PANTHER" id="PTHR47772">
    <property type="entry name" value="ZINC FINGER PROTEIN 200"/>
    <property type="match status" value="1"/>
</dbReference>
<dbReference type="SUPFAM" id="SSF57667">
    <property type="entry name" value="beta-beta-alpha zinc fingers"/>
    <property type="match status" value="3"/>
</dbReference>
<evidence type="ECO:0000313" key="11">
    <source>
        <dbReference type="EMBL" id="CAL1298294.1"/>
    </source>
</evidence>
<proteinExistence type="predicted"/>
<comment type="subcellular location">
    <subcellularLocation>
        <location evidence="1">Nucleus</location>
    </subcellularLocation>
</comment>
<evidence type="ECO:0000256" key="6">
    <source>
        <dbReference type="ARBA" id="ARBA00023015"/>
    </source>
</evidence>
<feature type="domain" description="C2H2-type" evidence="10">
    <location>
        <begin position="250"/>
        <end position="272"/>
    </location>
</feature>
<dbReference type="InterPro" id="IPR050636">
    <property type="entry name" value="C2H2-ZF_domain-containing"/>
</dbReference>
<accession>A0AAV2BS64</accession>
<keyword evidence="8" id="KW-0539">Nucleus</keyword>
<evidence type="ECO:0000256" key="5">
    <source>
        <dbReference type="ARBA" id="ARBA00022833"/>
    </source>
</evidence>
<keyword evidence="6" id="KW-0805">Transcription regulation</keyword>
<evidence type="ECO:0000256" key="1">
    <source>
        <dbReference type="ARBA" id="ARBA00004123"/>
    </source>
</evidence>
<evidence type="ECO:0000256" key="8">
    <source>
        <dbReference type="ARBA" id="ARBA00023242"/>
    </source>
</evidence>
<evidence type="ECO:0000256" key="7">
    <source>
        <dbReference type="ARBA" id="ARBA00023163"/>
    </source>
</evidence>
<dbReference type="GO" id="GO:0005634">
    <property type="term" value="C:nucleus"/>
    <property type="evidence" value="ECO:0007669"/>
    <property type="project" value="UniProtKB-SubCell"/>
</dbReference>
<evidence type="ECO:0000313" key="12">
    <source>
        <dbReference type="Proteomes" id="UP001497382"/>
    </source>
</evidence>
<keyword evidence="7" id="KW-0804">Transcription</keyword>
<dbReference type="Gene3D" id="3.30.160.60">
    <property type="entry name" value="Classic Zinc Finger"/>
    <property type="match status" value="3"/>
</dbReference>
<keyword evidence="2" id="KW-0479">Metal-binding</keyword>
<feature type="domain" description="C2H2-type" evidence="10">
    <location>
        <begin position="277"/>
        <end position="304"/>
    </location>
</feature>
<dbReference type="PROSITE" id="PS50157">
    <property type="entry name" value="ZINC_FINGER_C2H2_2"/>
    <property type="match status" value="5"/>
</dbReference>
<dbReference type="Proteomes" id="UP001497382">
    <property type="component" value="Unassembled WGS sequence"/>
</dbReference>
<dbReference type="PANTHER" id="PTHR47772:SF13">
    <property type="entry name" value="GASTRULA ZINC FINGER PROTEIN XLCGF49.1-LIKE-RELATED"/>
    <property type="match status" value="1"/>
</dbReference>
<dbReference type="SMART" id="SM00355">
    <property type="entry name" value="ZnF_C2H2"/>
    <property type="match status" value="5"/>
</dbReference>
<keyword evidence="4 9" id="KW-0863">Zinc-finger</keyword>
<dbReference type="Pfam" id="PF00096">
    <property type="entry name" value="zf-C2H2"/>
    <property type="match status" value="3"/>
</dbReference>
<keyword evidence="5" id="KW-0862">Zinc</keyword>
<dbReference type="GO" id="GO:0008270">
    <property type="term" value="F:zinc ion binding"/>
    <property type="evidence" value="ECO:0007669"/>
    <property type="project" value="UniProtKB-KW"/>
</dbReference>
<dbReference type="Pfam" id="PF13894">
    <property type="entry name" value="zf-C2H2_4"/>
    <property type="match status" value="1"/>
</dbReference>
<dbReference type="FunFam" id="3.30.160.60:FF:000065">
    <property type="entry name" value="B-cell CLL/lymphoma 6, member B"/>
    <property type="match status" value="1"/>
</dbReference>
<dbReference type="EMBL" id="CAXIEN010000458">
    <property type="protein sequence ID" value="CAL1298294.1"/>
    <property type="molecule type" value="Genomic_DNA"/>
</dbReference>
<dbReference type="PROSITE" id="PS00028">
    <property type="entry name" value="ZINC_FINGER_C2H2_1"/>
    <property type="match status" value="4"/>
</dbReference>
<evidence type="ECO:0000256" key="9">
    <source>
        <dbReference type="PROSITE-ProRule" id="PRU00042"/>
    </source>
</evidence>
<reference evidence="11 12" key="1">
    <citation type="submission" date="2024-04" db="EMBL/GenBank/DDBJ databases">
        <authorList>
            <person name="Rising A."/>
            <person name="Reimegard J."/>
            <person name="Sonavane S."/>
            <person name="Akerstrom W."/>
            <person name="Nylinder S."/>
            <person name="Hedman E."/>
            <person name="Kallberg Y."/>
        </authorList>
    </citation>
    <scope>NUCLEOTIDE SEQUENCE [LARGE SCALE GENOMIC DNA]</scope>
</reference>
<comment type="caution">
    <text evidence="11">The sequence shown here is derived from an EMBL/GenBank/DDBJ whole genome shotgun (WGS) entry which is preliminary data.</text>
</comment>
<feature type="domain" description="C2H2-type" evidence="10">
    <location>
        <begin position="166"/>
        <end position="193"/>
    </location>
</feature>
<keyword evidence="3" id="KW-0677">Repeat</keyword>
<dbReference type="InterPro" id="IPR036236">
    <property type="entry name" value="Znf_C2H2_sf"/>
</dbReference>
<gene>
    <name evidence="11" type="ORF">LARSCL_LOCUS20785</name>
</gene>
<organism evidence="11 12">
    <name type="scientific">Larinioides sclopetarius</name>
    <dbReference type="NCBI Taxonomy" id="280406"/>
    <lineage>
        <taxon>Eukaryota</taxon>
        <taxon>Metazoa</taxon>
        <taxon>Ecdysozoa</taxon>
        <taxon>Arthropoda</taxon>
        <taxon>Chelicerata</taxon>
        <taxon>Arachnida</taxon>
        <taxon>Araneae</taxon>
        <taxon>Araneomorphae</taxon>
        <taxon>Entelegynae</taxon>
        <taxon>Araneoidea</taxon>
        <taxon>Araneidae</taxon>
        <taxon>Larinioides</taxon>
    </lineage>
</organism>
<evidence type="ECO:0000256" key="2">
    <source>
        <dbReference type="ARBA" id="ARBA00022723"/>
    </source>
</evidence>
<dbReference type="InterPro" id="IPR013087">
    <property type="entry name" value="Znf_C2H2_type"/>
</dbReference>
<protein>
    <recommendedName>
        <fullName evidence="10">C2H2-type domain-containing protein</fullName>
    </recommendedName>
</protein>
<sequence>MSMLRLVSRIVPTCCEDKSISHLLVAKDIDTPVRTDINCCGDQNSTNFVVYETTFCKEKVLAPDADLDTTIASKCNATPGLVNLKKSRLRITTETREYAHPDDVPVDPVIKVSPENPGDGSCAGILVSIPLRLSRREMLDSAGNPAVYFSAGHIERRAPESPARPFSCEKCGQRFAGRRKLVLHLKTHEERDGFRCPFCESRFRTNKALKAHVDTHAGALPYLCSVCPSRFPAALDLRNHAIRHKRKKRFRCEVCGKRYNSRDLFERHRAAHRRGSFKCDSCDRVFAFRTNLAKHRRTHAEEAAE</sequence>
<evidence type="ECO:0000259" key="10">
    <source>
        <dbReference type="PROSITE" id="PS50157"/>
    </source>
</evidence>
<evidence type="ECO:0000256" key="3">
    <source>
        <dbReference type="ARBA" id="ARBA00022737"/>
    </source>
</evidence>
<feature type="domain" description="C2H2-type" evidence="10">
    <location>
        <begin position="222"/>
        <end position="249"/>
    </location>
</feature>